<dbReference type="PROSITE" id="PS51421">
    <property type="entry name" value="RAS"/>
    <property type="match status" value="1"/>
</dbReference>
<dbReference type="SUPFAM" id="SSF52540">
    <property type="entry name" value="P-loop containing nucleoside triphosphate hydrolases"/>
    <property type="match status" value="1"/>
</dbReference>
<comment type="caution">
    <text evidence="5">The sequence shown here is derived from an EMBL/GenBank/DDBJ whole genome shotgun (WGS) entry which is preliminary data.</text>
</comment>
<dbReference type="OrthoDB" id="18798at2759"/>
<dbReference type="PROSITE" id="PS51419">
    <property type="entry name" value="RAB"/>
    <property type="match status" value="1"/>
</dbReference>
<accession>A0A9P5XYH1</accession>
<gene>
    <name evidence="5" type="ORF">BDZ94DRAFT_1267068</name>
</gene>
<dbReference type="Proteomes" id="UP000807353">
    <property type="component" value="Unassembled WGS sequence"/>
</dbReference>
<proteinExistence type="inferred from homology"/>
<evidence type="ECO:0000256" key="2">
    <source>
        <dbReference type="ARBA" id="ARBA00011984"/>
    </source>
</evidence>
<evidence type="ECO:0000256" key="4">
    <source>
        <dbReference type="ARBA" id="ARBA00048098"/>
    </source>
</evidence>
<dbReference type="AlphaFoldDB" id="A0A9P5XYH1"/>
<dbReference type="InterPro" id="IPR051065">
    <property type="entry name" value="Ras-related_GTPase"/>
</dbReference>
<dbReference type="Pfam" id="PF00071">
    <property type="entry name" value="Ras"/>
    <property type="match status" value="1"/>
</dbReference>
<evidence type="ECO:0000256" key="1">
    <source>
        <dbReference type="ARBA" id="ARBA00008344"/>
    </source>
</evidence>
<evidence type="ECO:0000313" key="6">
    <source>
        <dbReference type="Proteomes" id="UP000807353"/>
    </source>
</evidence>
<protein>
    <recommendedName>
        <fullName evidence="2">small monomeric GTPase</fullName>
        <ecNumber evidence="2">3.6.5.2</ecNumber>
    </recommendedName>
</protein>
<dbReference type="InterPro" id="IPR027417">
    <property type="entry name" value="P-loop_NTPase"/>
</dbReference>
<comment type="catalytic activity">
    <reaction evidence="4">
        <text>GTP + H2O = GDP + phosphate + H(+)</text>
        <dbReference type="Rhea" id="RHEA:19669"/>
        <dbReference type="ChEBI" id="CHEBI:15377"/>
        <dbReference type="ChEBI" id="CHEBI:15378"/>
        <dbReference type="ChEBI" id="CHEBI:37565"/>
        <dbReference type="ChEBI" id="CHEBI:43474"/>
        <dbReference type="ChEBI" id="CHEBI:58189"/>
        <dbReference type="EC" id="3.6.5.2"/>
    </reaction>
</comment>
<dbReference type="GO" id="GO:0005525">
    <property type="term" value="F:GTP binding"/>
    <property type="evidence" value="ECO:0007669"/>
    <property type="project" value="InterPro"/>
</dbReference>
<dbReference type="GO" id="GO:0003925">
    <property type="term" value="F:G protein activity"/>
    <property type="evidence" value="ECO:0007669"/>
    <property type="project" value="UniProtKB-EC"/>
</dbReference>
<dbReference type="InterPro" id="IPR005225">
    <property type="entry name" value="Small_GTP-bd"/>
</dbReference>
<dbReference type="EMBL" id="MU150307">
    <property type="protein sequence ID" value="KAF9459963.1"/>
    <property type="molecule type" value="Genomic_DNA"/>
</dbReference>
<dbReference type="PANTHER" id="PTHR45704">
    <property type="entry name" value="RAS-LIKE FAMILY MEMBER 11"/>
    <property type="match status" value="1"/>
</dbReference>
<dbReference type="PRINTS" id="PR00449">
    <property type="entry name" value="RASTRNSFRMNG"/>
</dbReference>
<keyword evidence="6" id="KW-1185">Reference proteome</keyword>
<dbReference type="Gene3D" id="3.40.50.300">
    <property type="entry name" value="P-loop containing nucleotide triphosphate hydrolases"/>
    <property type="match status" value="1"/>
</dbReference>
<sequence>MMVNPKMKEYKILLIGRFAIGKTAIIEQFIFQKFPMQYGPTQEAVSSTQCIIDGETVSVDILEITIHEYARAHSIRPEYINHAEGLLLAYSVASRISFNEMQEIYQHILQIRGQASFPTILIGNIFDLGYDREVTFAEGNSLAEQIGCPFFEVSARDGTNIEKSFHDLIHRIRRYVKGQNSGVTTLATDAHKDIHDNDDYCCSRCITF</sequence>
<reference evidence="5" key="1">
    <citation type="submission" date="2020-11" db="EMBL/GenBank/DDBJ databases">
        <authorList>
            <consortium name="DOE Joint Genome Institute"/>
            <person name="Ahrendt S."/>
            <person name="Riley R."/>
            <person name="Andreopoulos W."/>
            <person name="Labutti K."/>
            <person name="Pangilinan J."/>
            <person name="Ruiz-Duenas F.J."/>
            <person name="Barrasa J.M."/>
            <person name="Sanchez-Garcia M."/>
            <person name="Camarero S."/>
            <person name="Miyauchi S."/>
            <person name="Serrano A."/>
            <person name="Linde D."/>
            <person name="Babiker R."/>
            <person name="Drula E."/>
            <person name="Ayuso-Fernandez I."/>
            <person name="Pacheco R."/>
            <person name="Padilla G."/>
            <person name="Ferreira P."/>
            <person name="Barriuso J."/>
            <person name="Kellner H."/>
            <person name="Castanera R."/>
            <person name="Alfaro M."/>
            <person name="Ramirez L."/>
            <person name="Pisabarro A.G."/>
            <person name="Kuo A."/>
            <person name="Tritt A."/>
            <person name="Lipzen A."/>
            <person name="He G."/>
            <person name="Yan M."/>
            <person name="Ng V."/>
            <person name="Cullen D."/>
            <person name="Martin F."/>
            <person name="Rosso M.-N."/>
            <person name="Henrissat B."/>
            <person name="Hibbett D."/>
            <person name="Martinez A.T."/>
            <person name="Grigoriev I.V."/>
        </authorList>
    </citation>
    <scope>NUCLEOTIDE SEQUENCE</scope>
    <source>
        <strain evidence="5">CBS 247.69</strain>
    </source>
</reference>
<evidence type="ECO:0000313" key="5">
    <source>
        <dbReference type="EMBL" id="KAF9459963.1"/>
    </source>
</evidence>
<organism evidence="5 6">
    <name type="scientific">Collybia nuda</name>
    <dbReference type="NCBI Taxonomy" id="64659"/>
    <lineage>
        <taxon>Eukaryota</taxon>
        <taxon>Fungi</taxon>
        <taxon>Dikarya</taxon>
        <taxon>Basidiomycota</taxon>
        <taxon>Agaricomycotina</taxon>
        <taxon>Agaricomycetes</taxon>
        <taxon>Agaricomycetidae</taxon>
        <taxon>Agaricales</taxon>
        <taxon>Tricholomatineae</taxon>
        <taxon>Clitocybaceae</taxon>
        <taxon>Collybia</taxon>
    </lineage>
</organism>
<keyword evidence="3 5" id="KW-0378">Hydrolase</keyword>
<dbReference type="InterPro" id="IPR001806">
    <property type="entry name" value="Small_GTPase"/>
</dbReference>
<dbReference type="SMART" id="SM00174">
    <property type="entry name" value="RHO"/>
    <property type="match status" value="1"/>
</dbReference>
<dbReference type="SMART" id="SM00175">
    <property type="entry name" value="RAB"/>
    <property type="match status" value="1"/>
</dbReference>
<dbReference type="SMART" id="SM00173">
    <property type="entry name" value="RAS"/>
    <property type="match status" value="1"/>
</dbReference>
<comment type="similarity">
    <text evidence="1">Belongs to the small GTPase superfamily. Ras family.</text>
</comment>
<dbReference type="EC" id="3.6.5.2" evidence="2"/>
<dbReference type="NCBIfam" id="TIGR00231">
    <property type="entry name" value="small_GTP"/>
    <property type="match status" value="1"/>
</dbReference>
<name>A0A9P5XYH1_9AGAR</name>
<evidence type="ECO:0000256" key="3">
    <source>
        <dbReference type="ARBA" id="ARBA00022801"/>
    </source>
</evidence>